<dbReference type="GO" id="GO:0004316">
    <property type="term" value="F:3-oxoacyl-[acyl-carrier-protein] reductase (NADPH) activity"/>
    <property type="evidence" value="ECO:0007669"/>
    <property type="project" value="UniProtKB-EC"/>
</dbReference>
<dbReference type="SUPFAM" id="SSF51735">
    <property type="entry name" value="NAD(P)-binding Rossmann-fold domains"/>
    <property type="match status" value="1"/>
</dbReference>
<accession>A0ABU9UC86</accession>
<dbReference type="Pfam" id="PF13561">
    <property type="entry name" value="adh_short_C2"/>
    <property type="match status" value="1"/>
</dbReference>
<dbReference type="NCBIfam" id="NF009466">
    <property type="entry name" value="PRK12826.1-2"/>
    <property type="match status" value="1"/>
</dbReference>
<dbReference type="RefSeq" id="WP_420069732.1">
    <property type="nucleotide sequence ID" value="NZ_JBCHKQ010000003.1"/>
</dbReference>
<dbReference type="PANTHER" id="PTHR42760:SF40">
    <property type="entry name" value="3-OXOACYL-[ACYL-CARRIER-PROTEIN] REDUCTASE, CHLOROPLASTIC"/>
    <property type="match status" value="1"/>
</dbReference>
<comment type="caution">
    <text evidence="2">The sequence shown here is derived from an EMBL/GenBank/DDBJ whole genome shotgun (WGS) entry which is preliminary data.</text>
</comment>
<keyword evidence="2" id="KW-0560">Oxidoreductase</keyword>
<dbReference type="PRINTS" id="PR00080">
    <property type="entry name" value="SDRFAMILY"/>
</dbReference>
<evidence type="ECO:0000256" key="1">
    <source>
        <dbReference type="ARBA" id="ARBA00006484"/>
    </source>
</evidence>
<gene>
    <name evidence="2" type="primary">fabG</name>
    <name evidence="2" type="ORF">WKV44_06960</name>
</gene>
<dbReference type="EMBL" id="JBCHKQ010000003">
    <property type="protein sequence ID" value="MEM5948279.1"/>
    <property type="molecule type" value="Genomic_DNA"/>
</dbReference>
<keyword evidence="3" id="KW-1185">Reference proteome</keyword>
<dbReference type="EC" id="1.1.1.100" evidence="2"/>
<dbReference type="PANTHER" id="PTHR42760">
    <property type="entry name" value="SHORT-CHAIN DEHYDROGENASES/REDUCTASES FAMILY MEMBER"/>
    <property type="match status" value="1"/>
</dbReference>
<organism evidence="2 3">
    <name type="scientific">Rarispira pelagica</name>
    <dbReference type="NCBI Taxonomy" id="3141764"/>
    <lineage>
        <taxon>Bacteria</taxon>
        <taxon>Pseudomonadati</taxon>
        <taxon>Spirochaetota</taxon>
        <taxon>Spirochaetia</taxon>
        <taxon>Winmispirales</taxon>
        <taxon>Winmispiraceae</taxon>
        <taxon>Rarispira</taxon>
    </lineage>
</organism>
<reference evidence="2 3" key="1">
    <citation type="submission" date="2024-03" db="EMBL/GenBank/DDBJ databases">
        <title>Ignisphaera cupida sp. nov., a hyperthermophilic hydrolytic archaeon from a hot spring of Kamchatka, and proposal of Ignisphaeraceae fam. nov.</title>
        <authorList>
            <person name="Podosokorskaya O.A."/>
            <person name="Elcheninov A.G."/>
            <person name="Maltseva A.I."/>
            <person name="Zayulina K.S."/>
            <person name="Novikov A."/>
            <person name="Merkel A.Y."/>
        </authorList>
    </citation>
    <scope>NUCLEOTIDE SEQUENCE [LARGE SCALE GENOMIC DNA]</scope>
    <source>
        <strain evidence="2 3">38H-sp</strain>
    </source>
</reference>
<comment type="similarity">
    <text evidence="1">Belongs to the short-chain dehydrogenases/reductases (SDR) family.</text>
</comment>
<dbReference type="Proteomes" id="UP001466331">
    <property type="component" value="Unassembled WGS sequence"/>
</dbReference>
<name>A0ABU9UC86_9SPIR</name>
<evidence type="ECO:0000313" key="3">
    <source>
        <dbReference type="Proteomes" id="UP001466331"/>
    </source>
</evidence>
<sequence>MKKIDLSGKTAFVTGGGVGIGAGIAHALAESGAKVAITYYSHRENAEKTADEIKQKGGEAVIFKLDASNSDEVNKVVPEVAKALGGKIDILVNNAGHLIGRVDVSEMSDEHWHKVIDTNLSSAFYVTRAVLPFMPEGGRIVNMASLAARNGGGNGAVAYAASKAGILGFTRGLSKELAPRKITVNALAPGFIVNTPFHETFTGQDKYDGIIQRIPLQRAGTPADVAGAVLYFVSDLGAWVTGQVAEINGGSWFI</sequence>
<dbReference type="PRINTS" id="PR00081">
    <property type="entry name" value="GDHRDH"/>
</dbReference>
<evidence type="ECO:0000313" key="2">
    <source>
        <dbReference type="EMBL" id="MEM5948279.1"/>
    </source>
</evidence>
<dbReference type="InterPro" id="IPR020904">
    <property type="entry name" value="Sc_DH/Rdtase_CS"/>
</dbReference>
<protein>
    <submittedName>
        <fullName evidence="2">3-oxoacyl-ACP reductase FabG</fullName>
        <ecNumber evidence="2">1.1.1.100</ecNumber>
    </submittedName>
</protein>
<dbReference type="InterPro" id="IPR002347">
    <property type="entry name" value="SDR_fam"/>
</dbReference>
<dbReference type="InterPro" id="IPR036291">
    <property type="entry name" value="NAD(P)-bd_dom_sf"/>
</dbReference>
<proteinExistence type="inferred from homology"/>
<dbReference type="Gene3D" id="3.40.50.720">
    <property type="entry name" value="NAD(P)-binding Rossmann-like Domain"/>
    <property type="match status" value="1"/>
</dbReference>
<dbReference type="PROSITE" id="PS00061">
    <property type="entry name" value="ADH_SHORT"/>
    <property type="match status" value="1"/>
</dbReference>